<reference evidence="1 2" key="1">
    <citation type="submission" date="2015-10" db="EMBL/GenBank/DDBJ databases">
        <title>Genomic differences between typical nodule nitrogen-fixing rhizobial strains and those coming from bean seeds.</title>
        <authorList>
            <person name="Peralta H."/>
            <person name="Aguilar-Vera A."/>
            <person name="Diaz R."/>
            <person name="Mora Y."/>
            <person name="Martinez-Batallar G."/>
            <person name="Salazar E."/>
            <person name="Vargas-Lagunas C."/>
            <person name="Encarnacion S."/>
            <person name="Girard L."/>
            <person name="Mora J."/>
        </authorList>
    </citation>
    <scope>NUCLEOTIDE SEQUENCE [LARGE SCALE GENOMIC DNA]</scope>
    <source>
        <strain evidence="1 2">CFNEI 73</strain>
    </source>
</reference>
<accession>A0A1L3LPC7</accession>
<dbReference type="GO" id="GO:0008168">
    <property type="term" value="F:methyltransferase activity"/>
    <property type="evidence" value="ECO:0007669"/>
    <property type="project" value="UniProtKB-KW"/>
</dbReference>
<keyword evidence="1" id="KW-0808">Transferase</keyword>
<evidence type="ECO:0000313" key="2">
    <source>
        <dbReference type="Proteomes" id="UP000182306"/>
    </source>
</evidence>
<name>A0A1L3LPC7_9HYPH</name>
<dbReference type="Proteomes" id="UP000182306">
    <property type="component" value="Chromosome"/>
</dbReference>
<evidence type="ECO:0000313" key="1">
    <source>
        <dbReference type="EMBL" id="APG91968.1"/>
    </source>
</evidence>
<protein>
    <submittedName>
        <fullName evidence="1">DNA methylase</fullName>
    </submittedName>
</protein>
<dbReference type="STRING" id="194963.SAMCFNEI73_Ch2692"/>
<gene>
    <name evidence="1" type="ORF">SAMCFNEI73_Ch2692</name>
</gene>
<dbReference type="AlphaFoldDB" id="A0A1L3LPC7"/>
<dbReference type="GO" id="GO:0032259">
    <property type="term" value="P:methylation"/>
    <property type="evidence" value="ECO:0007669"/>
    <property type="project" value="UniProtKB-KW"/>
</dbReference>
<dbReference type="EMBL" id="CP013107">
    <property type="protein sequence ID" value="APG91968.1"/>
    <property type="molecule type" value="Genomic_DNA"/>
</dbReference>
<dbReference type="KEGG" id="same:SAMCFNEI73_Ch2692"/>
<proteinExistence type="predicted"/>
<sequence>MVANGWGVARFWNTHIFNDRVSVLETIVAILEKRLTAEVRGADLTFVPAGGRHG</sequence>
<keyword evidence="1" id="KW-0489">Methyltransferase</keyword>
<keyword evidence="2" id="KW-1185">Reference proteome</keyword>
<organism evidence="1 2">
    <name type="scientific">Sinorhizobium americanum</name>
    <dbReference type="NCBI Taxonomy" id="194963"/>
    <lineage>
        <taxon>Bacteria</taxon>
        <taxon>Pseudomonadati</taxon>
        <taxon>Pseudomonadota</taxon>
        <taxon>Alphaproteobacteria</taxon>
        <taxon>Hyphomicrobiales</taxon>
        <taxon>Rhizobiaceae</taxon>
        <taxon>Sinorhizobium/Ensifer group</taxon>
        <taxon>Sinorhizobium</taxon>
    </lineage>
</organism>